<feature type="signal peptide" evidence="1">
    <location>
        <begin position="1"/>
        <end position="19"/>
    </location>
</feature>
<name>A0A2P8DAS5_9BACT</name>
<dbReference type="SUPFAM" id="SSF103515">
    <property type="entry name" value="Autotransporter"/>
    <property type="match status" value="1"/>
</dbReference>
<keyword evidence="4" id="KW-1185">Reference proteome</keyword>
<dbReference type="EMBL" id="PYGD01000001">
    <property type="protein sequence ID" value="PSK94309.1"/>
    <property type="molecule type" value="Genomic_DNA"/>
</dbReference>
<dbReference type="RefSeq" id="WP_106521023.1">
    <property type="nucleotide sequence ID" value="NZ_PYGD01000001.1"/>
</dbReference>
<dbReference type="AlphaFoldDB" id="A0A2P8DAS5"/>
<dbReference type="OrthoDB" id="658035at2"/>
<evidence type="ECO:0000313" key="4">
    <source>
        <dbReference type="Proteomes" id="UP000240572"/>
    </source>
</evidence>
<dbReference type="Proteomes" id="UP000240572">
    <property type="component" value="Unassembled WGS sequence"/>
</dbReference>
<dbReference type="Gene3D" id="2.40.128.130">
    <property type="entry name" value="Autotransporter beta-domain"/>
    <property type="match status" value="1"/>
</dbReference>
<organism evidence="3 4">
    <name type="scientific">Taibaiella chishuiensis</name>
    <dbReference type="NCBI Taxonomy" id="1434707"/>
    <lineage>
        <taxon>Bacteria</taxon>
        <taxon>Pseudomonadati</taxon>
        <taxon>Bacteroidota</taxon>
        <taxon>Chitinophagia</taxon>
        <taxon>Chitinophagales</taxon>
        <taxon>Chitinophagaceae</taxon>
        <taxon>Taibaiella</taxon>
    </lineage>
</organism>
<accession>A0A2P8DAS5</accession>
<feature type="domain" description="Autotransporter" evidence="2">
    <location>
        <begin position="30"/>
        <end position="209"/>
    </location>
</feature>
<feature type="chain" id="PRO_5015186434" evidence="1">
    <location>
        <begin position="20"/>
        <end position="230"/>
    </location>
</feature>
<evidence type="ECO:0000259" key="2">
    <source>
        <dbReference type="Pfam" id="PF03797"/>
    </source>
</evidence>
<protein>
    <submittedName>
        <fullName evidence="3">Outer membrane protein with beta-barrel domain</fullName>
    </submittedName>
</protein>
<keyword evidence="1" id="KW-0732">Signal</keyword>
<dbReference type="InterPro" id="IPR036709">
    <property type="entry name" value="Autotransporte_beta_dom_sf"/>
</dbReference>
<proteinExistence type="predicted"/>
<dbReference type="Pfam" id="PF03797">
    <property type="entry name" value="Autotransporter"/>
    <property type="match status" value="1"/>
</dbReference>
<sequence>MQKKLFVLGLSMCALQAFARDGFYVAPSVGAGISNVKQDLFKLDPNGGLKTSAIFNYNAQLGIGYRYGRWRLETGLQYTLTGYKYKDLVIVNNYPNTANGESETRYGHLSIPLTVAYTIPLGSRWSFSPQAGALLSFNTGTRYSADFPGVLKIDSTWTSDKFKKERQATSVWGRVALQAGYKAGERVTLFAGPSMQYMFSNFMKTPANAPYKASERSYFINMDLGARISL</sequence>
<evidence type="ECO:0000256" key="1">
    <source>
        <dbReference type="SAM" id="SignalP"/>
    </source>
</evidence>
<gene>
    <name evidence="3" type="ORF">B0I18_101464</name>
</gene>
<dbReference type="InterPro" id="IPR005546">
    <property type="entry name" value="Autotransporte_beta"/>
</dbReference>
<reference evidence="3 4" key="1">
    <citation type="submission" date="2018-03" db="EMBL/GenBank/DDBJ databases">
        <title>Genomic Encyclopedia of Type Strains, Phase III (KMG-III): the genomes of soil and plant-associated and newly described type strains.</title>
        <authorList>
            <person name="Whitman W."/>
        </authorList>
    </citation>
    <scope>NUCLEOTIDE SEQUENCE [LARGE SCALE GENOMIC DNA]</scope>
    <source>
        <strain evidence="3 4">CGMCC 1.12700</strain>
    </source>
</reference>
<comment type="caution">
    <text evidence="3">The sequence shown here is derived from an EMBL/GenBank/DDBJ whole genome shotgun (WGS) entry which is preliminary data.</text>
</comment>
<evidence type="ECO:0000313" key="3">
    <source>
        <dbReference type="EMBL" id="PSK94309.1"/>
    </source>
</evidence>